<feature type="transmembrane region" description="Helical" evidence="6">
    <location>
        <begin position="402"/>
        <end position="434"/>
    </location>
</feature>
<dbReference type="Proteomes" id="UP000530660">
    <property type="component" value="Unassembled WGS sequence"/>
</dbReference>
<evidence type="ECO:0000259" key="7">
    <source>
        <dbReference type="Pfam" id="PF03151"/>
    </source>
</evidence>
<sequence>MEATGLGHLNSAGAELVCRGTDETVFRSTNSCEDGSALVSKKSASNHKSVFCTRLVSASKSFDQRWKAAQVFFIWTVISVLHLYVTRELLAQYFVSEVFLTLIQTMLSIIYGWVVVRLANGRSSIRLILRKKHLLRLLPLALVALFRDLCKFGGLARVSVNLTVTIRSLSPVASVLMQRAFWGDDFSLEVVLSLIPIMAGVSLASAADLVEASTVASEQRTDAAFITTVRTLMDDRSSSMSRFFIGCISCILSVFFGVGHSMLTKRMLIDEHDRFDPLSLQFAQSLLSLALLLPYFALRLLTVAWNLADSKLVPAPLAATSATDRSWRTHISIECVRNLRRSVRAFQLASLGLSSSQHRKNLIFLLATKGMVNFAQSLFSLISLHELNNVSFNIASSMRRMISGALTVVLFYRASISVYGILGIAVSIAGCLMYERASARYQQNAKGKFMKSERASYESVESKRDPATERHQASVALSVMSA</sequence>
<dbReference type="GO" id="GO:0016020">
    <property type="term" value="C:membrane"/>
    <property type="evidence" value="ECO:0007669"/>
    <property type="project" value="UniProtKB-SubCell"/>
</dbReference>
<protein>
    <recommendedName>
        <fullName evidence="7">Sugar phosphate transporter domain-containing protein</fullName>
    </recommendedName>
</protein>
<dbReference type="EMBL" id="VWRR01000007">
    <property type="protein sequence ID" value="KAF6003188.1"/>
    <property type="molecule type" value="Genomic_DNA"/>
</dbReference>
<proteinExistence type="predicted"/>
<dbReference type="AlphaFoldDB" id="A0A7J7IJJ5"/>
<evidence type="ECO:0000256" key="1">
    <source>
        <dbReference type="ARBA" id="ARBA00004141"/>
    </source>
</evidence>
<evidence type="ECO:0000256" key="2">
    <source>
        <dbReference type="ARBA" id="ARBA00022692"/>
    </source>
</evidence>
<evidence type="ECO:0000256" key="5">
    <source>
        <dbReference type="SAM" id="MobiDB-lite"/>
    </source>
</evidence>
<feature type="transmembrane region" description="Helical" evidence="6">
    <location>
        <begin position="91"/>
        <end position="116"/>
    </location>
</feature>
<keyword evidence="9" id="KW-1185">Reference proteome</keyword>
<accession>A0A7J7IJJ5</accession>
<dbReference type="PANTHER" id="PTHR11132">
    <property type="entry name" value="SOLUTE CARRIER FAMILY 35"/>
    <property type="match status" value="1"/>
</dbReference>
<evidence type="ECO:0000313" key="9">
    <source>
        <dbReference type="Proteomes" id="UP000530660"/>
    </source>
</evidence>
<evidence type="ECO:0000256" key="4">
    <source>
        <dbReference type="ARBA" id="ARBA00023136"/>
    </source>
</evidence>
<feature type="transmembrane region" description="Helical" evidence="6">
    <location>
        <begin position="243"/>
        <end position="262"/>
    </location>
</feature>
<dbReference type="InterPro" id="IPR050186">
    <property type="entry name" value="TPT_transporter"/>
</dbReference>
<dbReference type="OrthoDB" id="6418713at2759"/>
<feature type="domain" description="Sugar phosphate transporter" evidence="7">
    <location>
        <begin position="68"/>
        <end position="208"/>
    </location>
</feature>
<evidence type="ECO:0000256" key="3">
    <source>
        <dbReference type="ARBA" id="ARBA00022989"/>
    </source>
</evidence>
<dbReference type="Pfam" id="PF03151">
    <property type="entry name" value="TPT"/>
    <property type="match status" value="2"/>
</dbReference>
<organism evidence="8 9">
    <name type="scientific">Cyanidiococcus yangmingshanensis</name>
    <dbReference type="NCBI Taxonomy" id="2690220"/>
    <lineage>
        <taxon>Eukaryota</taxon>
        <taxon>Rhodophyta</taxon>
        <taxon>Bangiophyceae</taxon>
        <taxon>Cyanidiales</taxon>
        <taxon>Cyanidiaceae</taxon>
        <taxon>Cyanidiococcus</taxon>
    </lineage>
</organism>
<name>A0A7J7IJJ5_9RHOD</name>
<keyword evidence="4 6" id="KW-0472">Membrane</keyword>
<reference evidence="8 9" key="1">
    <citation type="journal article" date="2020" name="J. Phycol.">
        <title>Comparative genome analysis reveals Cyanidiococcus gen. nov., a new extremophilic red algal genus sister to Cyanidioschyzon (Cyanidioschyzonaceae, Rhodophyta).</title>
        <authorList>
            <person name="Liu S.-L."/>
            <person name="Chiang Y.-R."/>
            <person name="Yoon H.S."/>
            <person name="Fu H.-Y."/>
        </authorList>
    </citation>
    <scope>NUCLEOTIDE SEQUENCE [LARGE SCALE GENOMIC DNA]</scope>
    <source>
        <strain evidence="8 9">THAL066</strain>
    </source>
</reference>
<comment type="caution">
    <text evidence="8">The sequence shown here is derived from an EMBL/GenBank/DDBJ whole genome shotgun (WGS) entry which is preliminary data.</text>
</comment>
<feature type="compositionally biased region" description="Basic and acidic residues" evidence="5">
    <location>
        <begin position="460"/>
        <end position="472"/>
    </location>
</feature>
<evidence type="ECO:0000313" key="8">
    <source>
        <dbReference type="EMBL" id="KAF6003188.1"/>
    </source>
</evidence>
<gene>
    <name evidence="8" type="ORF">F1559_000653</name>
</gene>
<feature type="transmembrane region" description="Helical" evidence="6">
    <location>
        <begin position="68"/>
        <end position="85"/>
    </location>
</feature>
<comment type="subcellular location">
    <subcellularLocation>
        <location evidence="1">Membrane</location>
        <topology evidence="1">Multi-pass membrane protein</topology>
    </subcellularLocation>
</comment>
<feature type="region of interest" description="Disordered" evidence="5">
    <location>
        <begin position="460"/>
        <end position="482"/>
    </location>
</feature>
<keyword evidence="2 6" id="KW-0812">Transmembrane</keyword>
<keyword evidence="3 6" id="KW-1133">Transmembrane helix</keyword>
<feature type="transmembrane region" description="Helical" evidence="6">
    <location>
        <begin position="282"/>
        <end position="301"/>
    </location>
</feature>
<evidence type="ECO:0000256" key="6">
    <source>
        <dbReference type="SAM" id="Phobius"/>
    </source>
</evidence>
<dbReference type="InterPro" id="IPR004853">
    <property type="entry name" value="Sugar_P_trans_dom"/>
</dbReference>
<feature type="domain" description="Sugar phosphate transporter" evidence="7">
    <location>
        <begin position="356"/>
        <end position="434"/>
    </location>
</feature>
<feature type="transmembrane region" description="Helical" evidence="6">
    <location>
        <begin position="362"/>
        <end position="382"/>
    </location>
</feature>